<dbReference type="InterPro" id="IPR058240">
    <property type="entry name" value="rSAM_sf"/>
</dbReference>
<dbReference type="RefSeq" id="WP_043754001.1">
    <property type="nucleotide sequence ID" value="NZ_AQQX01000017.1"/>
</dbReference>
<evidence type="ECO:0000256" key="3">
    <source>
        <dbReference type="ARBA" id="ARBA00022723"/>
    </source>
</evidence>
<evidence type="ECO:0000313" key="7">
    <source>
        <dbReference type="EMBL" id="KGM46911.1"/>
    </source>
</evidence>
<dbReference type="SUPFAM" id="SSF102114">
    <property type="entry name" value="Radical SAM enzymes"/>
    <property type="match status" value="1"/>
</dbReference>
<keyword evidence="5" id="KW-0411">Iron-sulfur</keyword>
<dbReference type="STRING" id="1461694.ATO9_21115"/>
<dbReference type="SFLD" id="SFLDG01386">
    <property type="entry name" value="main_SPASM_domain-containing"/>
    <property type="match status" value="1"/>
</dbReference>
<dbReference type="GO" id="GO:0046872">
    <property type="term" value="F:metal ion binding"/>
    <property type="evidence" value="ECO:0007669"/>
    <property type="project" value="UniProtKB-KW"/>
</dbReference>
<reference evidence="7 8" key="1">
    <citation type="journal article" date="2015" name="Antonie Van Leeuwenhoek">
        <title>Pseudooceanicola atlanticus gen. nov. sp. nov., isolated from surface seawater of the Atlantic Ocean and reclassification of Oceanicola batsensis, Oceanicola marinus, Oceanicola nitratireducens, Oceanicola nanhaiensis, Oceanicola antarcticus and Oceanicola flagellatus, as Pseudooceanicola batsensis comb. nov., Pseudooceanicola marinus comb. nov., Pseudooceanicola nitratireducens comb. nov., Pseudooceanicola nanhaiensis comb. nov., Pseudooceanicola antarcticus comb. nov., and Pseudooceanicola flagellatus comb. nov.</title>
        <authorList>
            <person name="Lai Q."/>
            <person name="Li G."/>
            <person name="Liu X."/>
            <person name="Du Y."/>
            <person name="Sun F."/>
            <person name="Shao Z."/>
        </authorList>
    </citation>
    <scope>NUCLEOTIDE SEQUENCE [LARGE SCALE GENOMIC DNA]</scope>
    <source>
        <strain evidence="7 8">22II-s11g</strain>
    </source>
</reference>
<accession>A0A0A0E7E4</accession>
<dbReference type="EMBL" id="AQQX01000017">
    <property type="protein sequence ID" value="KGM46911.1"/>
    <property type="molecule type" value="Genomic_DNA"/>
</dbReference>
<keyword evidence="4" id="KW-0408">Iron</keyword>
<gene>
    <name evidence="7" type="ORF">ATO9_21115</name>
</gene>
<evidence type="ECO:0000256" key="4">
    <source>
        <dbReference type="ARBA" id="ARBA00023004"/>
    </source>
</evidence>
<comment type="cofactor">
    <cofactor evidence="1">
        <name>[4Fe-4S] cluster</name>
        <dbReference type="ChEBI" id="CHEBI:49883"/>
    </cofactor>
</comment>
<organism evidence="7 8">
    <name type="scientific">Pseudooceanicola atlanticus</name>
    <dbReference type="NCBI Taxonomy" id="1461694"/>
    <lineage>
        <taxon>Bacteria</taxon>
        <taxon>Pseudomonadati</taxon>
        <taxon>Pseudomonadota</taxon>
        <taxon>Alphaproteobacteria</taxon>
        <taxon>Rhodobacterales</taxon>
        <taxon>Paracoccaceae</taxon>
        <taxon>Pseudooceanicola</taxon>
    </lineage>
</organism>
<dbReference type="Gene3D" id="3.20.20.70">
    <property type="entry name" value="Aldolase class I"/>
    <property type="match status" value="1"/>
</dbReference>
<evidence type="ECO:0000256" key="2">
    <source>
        <dbReference type="ARBA" id="ARBA00022691"/>
    </source>
</evidence>
<dbReference type="GO" id="GO:0051536">
    <property type="term" value="F:iron-sulfur cluster binding"/>
    <property type="evidence" value="ECO:0007669"/>
    <property type="project" value="UniProtKB-KW"/>
</dbReference>
<keyword evidence="8" id="KW-1185">Reference proteome</keyword>
<dbReference type="NCBIfam" id="TIGR03978">
    <property type="entry name" value="rSAM_paired_1"/>
    <property type="match status" value="1"/>
</dbReference>
<dbReference type="InterPro" id="IPR024023">
    <property type="entry name" value="rSAM_paired_HxsB"/>
</dbReference>
<dbReference type="InterPro" id="IPR023867">
    <property type="entry name" value="Sulphatase_maturase_rSAM"/>
</dbReference>
<dbReference type="GO" id="GO:0016491">
    <property type="term" value="F:oxidoreductase activity"/>
    <property type="evidence" value="ECO:0007669"/>
    <property type="project" value="InterPro"/>
</dbReference>
<dbReference type="CDD" id="cd01335">
    <property type="entry name" value="Radical_SAM"/>
    <property type="match status" value="1"/>
</dbReference>
<dbReference type="PROSITE" id="PS51918">
    <property type="entry name" value="RADICAL_SAM"/>
    <property type="match status" value="1"/>
</dbReference>
<evidence type="ECO:0000256" key="1">
    <source>
        <dbReference type="ARBA" id="ARBA00001966"/>
    </source>
</evidence>
<dbReference type="SFLD" id="SFLDG01067">
    <property type="entry name" value="SPASM/twitch_domain_containing"/>
    <property type="match status" value="1"/>
</dbReference>
<dbReference type="Proteomes" id="UP000030004">
    <property type="component" value="Unassembled WGS sequence"/>
</dbReference>
<dbReference type="eggNOG" id="COG0641">
    <property type="taxonomic scope" value="Bacteria"/>
</dbReference>
<protein>
    <recommendedName>
        <fullName evidence="6">Radical SAM core domain-containing protein</fullName>
    </recommendedName>
</protein>
<proteinExistence type="predicted"/>
<evidence type="ECO:0000256" key="5">
    <source>
        <dbReference type="ARBA" id="ARBA00023014"/>
    </source>
</evidence>
<dbReference type="InterPro" id="IPR013785">
    <property type="entry name" value="Aldolase_TIM"/>
</dbReference>
<dbReference type="PANTHER" id="PTHR43273:SF8">
    <property type="entry name" value="RADICAL SAM DOMAIN PROTEIN"/>
    <property type="match status" value="1"/>
</dbReference>
<comment type="caution">
    <text evidence="7">The sequence shown here is derived from an EMBL/GenBank/DDBJ whole genome shotgun (WGS) entry which is preliminary data.</text>
</comment>
<name>A0A0A0E7E4_9RHOB</name>
<evidence type="ECO:0000259" key="6">
    <source>
        <dbReference type="PROSITE" id="PS51918"/>
    </source>
</evidence>
<dbReference type="Pfam" id="PF04055">
    <property type="entry name" value="Radical_SAM"/>
    <property type="match status" value="1"/>
</dbReference>
<dbReference type="AlphaFoldDB" id="A0A0A0E7E4"/>
<keyword evidence="2" id="KW-0949">S-adenosyl-L-methionine</keyword>
<dbReference type="InterPro" id="IPR007197">
    <property type="entry name" value="rSAM"/>
</dbReference>
<dbReference type="SFLD" id="SFLDS00029">
    <property type="entry name" value="Radical_SAM"/>
    <property type="match status" value="1"/>
</dbReference>
<dbReference type="PANTHER" id="PTHR43273">
    <property type="entry name" value="ANAEROBIC SULFATASE-MATURATING ENZYME HOMOLOG ASLB-RELATED"/>
    <property type="match status" value="1"/>
</dbReference>
<dbReference type="SFLD" id="SFLDG01384">
    <property type="entry name" value="thioether_bond_formation_requi"/>
    <property type="match status" value="1"/>
</dbReference>
<sequence length="469" mass="52789">MQIWPLRFRDLDDQRTILADDSGAYFLAESGFVDRYARDAITPPEERFLREKGHAFEWAGDLAHTGFLTRWSRRQHVGGGSAYVILIPTLRCNLKCSYCQVSRAPLAAQGFDWDSETLQKVLGFLDGLPVEEIQIEFQGGEPFLRLDLLQAVAAFARRRFQRVRFVVCSNLQTLDEDILAFLDSEDVLISTSLDGPHQIHTRNRTADSALTKNFLSNLERVIGLIGPARVSALPTIDMDDPPDPEDLIAAYEAFGFTSLYLRPVNYQGFARKSHPAARTSTAWNAYYRGFIDTLIARNALTGRVMEEFYLAHCLRRILAPGLDGHTDLRNPNIPTGANAVIDFDGQIYPSDEARMLARIRRVNLAIGNVSDGLDQEKLALLAPGHINNFDPDCIHCPYQPFCGTDPIDDLSRSGRIDVPRQDSWFCQRHLAVFDLAMELIYSKDPAVEFTLSRWFGLETLPDALRPIAP</sequence>
<feature type="domain" description="Radical SAM core" evidence="6">
    <location>
        <begin position="76"/>
        <end position="303"/>
    </location>
</feature>
<keyword evidence="3" id="KW-0479">Metal-binding</keyword>
<evidence type="ECO:0000313" key="8">
    <source>
        <dbReference type="Proteomes" id="UP000030004"/>
    </source>
</evidence>